<proteinExistence type="predicted"/>
<keyword evidence="2" id="KW-1185">Reference proteome</keyword>
<reference evidence="1 2" key="1">
    <citation type="submission" date="2018-07" db="EMBL/GenBank/DDBJ databases">
        <title>Draft genome sequence of Ancylomarina sp. M1P.</title>
        <authorList>
            <person name="Yadav S."/>
            <person name="Villanueva L."/>
            <person name="Damste J.S.S."/>
        </authorList>
    </citation>
    <scope>NUCLEOTIDE SEQUENCE [LARGE SCALE GENOMIC DNA]</scope>
    <source>
        <strain evidence="1 2">M1P</strain>
    </source>
</reference>
<dbReference type="InterPro" id="IPR012657">
    <property type="entry name" value="23S_rRNA-intervening_sequence"/>
</dbReference>
<accession>A0A425XYA6</accession>
<dbReference type="EMBL" id="QQWG01000017">
    <property type="protein sequence ID" value="RRG19752.1"/>
    <property type="molecule type" value="Genomic_DNA"/>
</dbReference>
<dbReference type="PANTHER" id="PTHR38471:SF2">
    <property type="entry name" value="FOUR HELIX BUNDLE PROTEIN"/>
    <property type="match status" value="1"/>
</dbReference>
<organism evidence="1 2">
    <name type="scientific">Ancylomarina euxinus</name>
    <dbReference type="NCBI Taxonomy" id="2283627"/>
    <lineage>
        <taxon>Bacteria</taxon>
        <taxon>Pseudomonadati</taxon>
        <taxon>Bacteroidota</taxon>
        <taxon>Bacteroidia</taxon>
        <taxon>Marinilabiliales</taxon>
        <taxon>Marinifilaceae</taxon>
        <taxon>Ancylomarina</taxon>
    </lineage>
</organism>
<dbReference type="NCBIfam" id="TIGR02436">
    <property type="entry name" value="four helix bundle protein"/>
    <property type="match status" value="1"/>
</dbReference>
<name>A0A425XYA6_9BACT</name>
<sequence length="123" mass="14099">MTTFDFENLDLYKKTMFFIDMVYDLTAKFPKSELLGLSSQFTRAANSIALNLGEGFGETVALSLRYLRISRGSIRECVVCLEIAHRRCYISDEESVIARSLLVELSKMSMGYKKYLEKKKVSK</sequence>
<dbReference type="Proteomes" id="UP000285794">
    <property type="component" value="Unassembled WGS sequence"/>
</dbReference>
<evidence type="ECO:0000313" key="1">
    <source>
        <dbReference type="EMBL" id="RRG19752.1"/>
    </source>
</evidence>
<dbReference type="InterPro" id="IPR036583">
    <property type="entry name" value="23S_rRNA_IVS_sf"/>
</dbReference>
<protein>
    <submittedName>
        <fullName evidence="1">Four helix bundle protein</fullName>
    </submittedName>
</protein>
<dbReference type="Pfam" id="PF05635">
    <property type="entry name" value="23S_rRNA_IVP"/>
    <property type="match status" value="1"/>
</dbReference>
<dbReference type="OrthoDB" id="9811959at2"/>
<comment type="caution">
    <text evidence="1">The sequence shown here is derived from an EMBL/GenBank/DDBJ whole genome shotgun (WGS) entry which is preliminary data.</text>
</comment>
<gene>
    <name evidence="1" type="ORF">DWB61_14485</name>
</gene>
<dbReference type="Gene3D" id="1.20.1440.60">
    <property type="entry name" value="23S rRNA-intervening sequence"/>
    <property type="match status" value="1"/>
</dbReference>
<dbReference type="CDD" id="cd16377">
    <property type="entry name" value="23S_rRNA_IVP_like"/>
    <property type="match status" value="1"/>
</dbReference>
<dbReference type="AlphaFoldDB" id="A0A425XYA6"/>
<dbReference type="PANTHER" id="PTHR38471">
    <property type="entry name" value="FOUR HELIX BUNDLE PROTEIN"/>
    <property type="match status" value="1"/>
</dbReference>
<dbReference type="RefSeq" id="WP_125031602.1">
    <property type="nucleotide sequence ID" value="NZ_JAPXVP010000016.1"/>
</dbReference>
<dbReference type="SUPFAM" id="SSF158446">
    <property type="entry name" value="IVS-encoded protein-like"/>
    <property type="match status" value="1"/>
</dbReference>
<evidence type="ECO:0000313" key="2">
    <source>
        <dbReference type="Proteomes" id="UP000285794"/>
    </source>
</evidence>